<gene>
    <name evidence="1" type="ORF">E2C01_006132</name>
</gene>
<evidence type="ECO:0000313" key="2">
    <source>
        <dbReference type="Proteomes" id="UP000324222"/>
    </source>
</evidence>
<sequence>MSLWHNRYLQTVNSWDENQNSHSEALAVRSICNTRRRFIRFTNSILAMTGGNDRYDQFTFARREADLCLLPRN</sequence>
<proteinExistence type="predicted"/>
<accession>A0A5B7CVH4</accession>
<name>A0A5B7CVH4_PORTR</name>
<reference evidence="1 2" key="1">
    <citation type="submission" date="2019-05" db="EMBL/GenBank/DDBJ databases">
        <title>Another draft genome of Portunus trituberculatus and its Hox gene families provides insights of decapod evolution.</title>
        <authorList>
            <person name="Jeong J.-H."/>
            <person name="Song I."/>
            <person name="Kim S."/>
            <person name="Choi T."/>
            <person name="Kim D."/>
            <person name="Ryu S."/>
            <person name="Kim W."/>
        </authorList>
    </citation>
    <scope>NUCLEOTIDE SEQUENCE [LARGE SCALE GENOMIC DNA]</scope>
    <source>
        <tissue evidence="1">Muscle</tissue>
    </source>
</reference>
<dbReference type="Proteomes" id="UP000324222">
    <property type="component" value="Unassembled WGS sequence"/>
</dbReference>
<keyword evidence="2" id="KW-1185">Reference proteome</keyword>
<evidence type="ECO:0000313" key="1">
    <source>
        <dbReference type="EMBL" id="MPC13399.1"/>
    </source>
</evidence>
<comment type="caution">
    <text evidence="1">The sequence shown here is derived from an EMBL/GenBank/DDBJ whole genome shotgun (WGS) entry which is preliminary data.</text>
</comment>
<protein>
    <submittedName>
        <fullName evidence="1">Uncharacterized protein</fullName>
    </submittedName>
</protein>
<dbReference type="AlphaFoldDB" id="A0A5B7CVH4"/>
<organism evidence="1 2">
    <name type="scientific">Portunus trituberculatus</name>
    <name type="common">Swimming crab</name>
    <name type="synonym">Neptunus trituberculatus</name>
    <dbReference type="NCBI Taxonomy" id="210409"/>
    <lineage>
        <taxon>Eukaryota</taxon>
        <taxon>Metazoa</taxon>
        <taxon>Ecdysozoa</taxon>
        <taxon>Arthropoda</taxon>
        <taxon>Crustacea</taxon>
        <taxon>Multicrustacea</taxon>
        <taxon>Malacostraca</taxon>
        <taxon>Eumalacostraca</taxon>
        <taxon>Eucarida</taxon>
        <taxon>Decapoda</taxon>
        <taxon>Pleocyemata</taxon>
        <taxon>Brachyura</taxon>
        <taxon>Eubrachyura</taxon>
        <taxon>Portunoidea</taxon>
        <taxon>Portunidae</taxon>
        <taxon>Portuninae</taxon>
        <taxon>Portunus</taxon>
    </lineage>
</organism>
<dbReference type="EMBL" id="VSRR010000278">
    <property type="protein sequence ID" value="MPC13399.1"/>
    <property type="molecule type" value="Genomic_DNA"/>
</dbReference>